<keyword evidence="3" id="KW-0732">Signal</keyword>
<dbReference type="Proteomes" id="UP000822369">
    <property type="component" value="Chromosome 9"/>
</dbReference>
<dbReference type="CDD" id="cd00272">
    <property type="entry name" value="Chemokine_CC"/>
    <property type="match status" value="1"/>
</dbReference>
<dbReference type="InterPro" id="IPR039809">
    <property type="entry name" value="Chemokine_b/g/d"/>
</dbReference>
<accession>A0A8C6LC38</accession>
<dbReference type="InterPro" id="IPR036048">
    <property type="entry name" value="Interleukin_8-like_sf"/>
</dbReference>
<dbReference type="OMA" id="NTPADCC"/>
<gene>
    <name evidence="6" type="primary">ccl36.1</name>
    <name evidence="5" type="ORF">G4P62_020013</name>
</gene>
<organism evidence="6 7">
    <name type="scientific">Nothobranchius furzeri</name>
    <name type="common">Turquoise killifish</name>
    <dbReference type="NCBI Taxonomy" id="105023"/>
    <lineage>
        <taxon>Eukaryota</taxon>
        <taxon>Metazoa</taxon>
        <taxon>Chordata</taxon>
        <taxon>Craniata</taxon>
        <taxon>Vertebrata</taxon>
        <taxon>Euteleostomi</taxon>
        <taxon>Actinopterygii</taxon>
        <taxon>Neopterygii</taxon>
        <taxon>Teleostei</taxon>
        <taxon>Neoteleostei</taxon>
        <taxon>Acanthomorphata</taxon>
        <taxon>Ovalentaria</taxon>
        <taxon>Atherinomorphae</taxon>
        <taxon>Cyprinodontiformes</taxon>
        <taxon>Nothobranchiidae</taxon>
        <taxon>Nothobranchius</taxon>
    </lineage>
</organism>
<keyword evidence="2" id="KW-0202">Cytokine</keyword>
<evidence type="ECO:0000256" key="1">
    <source>
        <dbReference type="ARBA" id="ARBA00010868"/>
    </source>
</evidence>
<dbReference type="PANTHER" id="PTHR12015:SF108">
    <property type="entry name" value="C-C MOTIF CHEMOKINE 20"/>
    <property type="match status" value="1"/>
</dbReference>
<evidence type="ECO:0000256" key="3">
    <source>
        <dbReference type="SAM" id="SignalP"/>
    </source>
</evidence>
<dbReference type="Gene3D" id="2.40.50.40">
    <property type="match status" value="1"/>
</dbReference>
<evidence type="ECO:0000313" key="7">
    <source>
        <dbReference type="Proteomes" id="UP000694548"/>
    </source>
</evidence>
<feature type="domain" description="Chemokine interleukin-8-like" evidence="4">
    <location>
        <begin position="28"/>
        <end position="86"/>
    </location>
</feature>
<dbReference type="OrthoDB" id="8442569at2759"/>
<dbReference type="Ensembl" id="ENSNFUT00015019757.1">
    <property type="protein sequence ID" value="ENSNFUP00015018876.1"/>
    <property type="gene ID" value="ENSNFUG00015009050.1"/>
</dbReference>
<dbReference type="PANTHER" id="PTHR12015">
    <property type="entry name" value="SMALL INDUCIBLE CYTOKINE A"/>
    <property type="match status" value="1"/>
</dbReference>
<comment type="similarity">
    <text evidence="1">Belongs to the intercrine beta (chemokine CC) family.</text>
</comment>
<keyword evidence="7" id="KW-1185">Reference proteome</keyword>
<dbReference type="SMART" id="SM00199">
    <property type="entry name" value="SCY"/>
    <property type="match status" value="1"/>
</dbReference>
<dbReference type="GO" id="GO:0006955">
    <property type="term" value="P:immune response"/>
    <property type="evidence" value="ECO:0007669"/>
    <property type="project" value="InterPro"/>
</dbReference>
<evidence type="ECO:0000259" key="4">
    <source>
        <dbReference type="SMART" id="SM00199"/>
    </source>
</evidence>
<protein>
    <submittedName>
        <fullName evidence="5 6">C-C motif chemokine 3-like</fullName>
    </submittedName>
</protein>
<dbReference type="GO" id="GO:0005615">
    <property type="term" value="C:extracellular space"/>
    <property type="evidence" value="ECO:0007669"/>
    <property type="project" value="UniProtKB-KW"/>
</dbReference>
<dbReference type="Proteomes" id="UP000694548">
    <property type="component" value="Unassembled WGS sequence"/>
</dbReference>
<dbReference type="GO" id="GO:0008009">
    <property type="term" value="F:chemokine activity"/>
    <property type="evidence" value="ECO:0007669"/>
    <property type="project" value="InterPro"/>
</dbReference>
<reference evidence="6" key="2">
    <citation type="submission" date="2025-05" db="UniProtKB">
        <authorList>
            <consortium name="Ensembl"/>
        </authorList>
    </citation>
    <scope>IDENTIFICATION</scope>
</reference>
<proteinExistence type="inferred from homology"/>
<evidence type="ECO:0000313" key="5">
    <source>
        <dbReference type="EMBL" id="KAF7216248.1"/>
    </source>
</evidence>
<feature type="signal peptide" evidence="3">
    <location>
        <begin position="1"/>
        <end position="19"/>
    </location>
</feature>
<name>A0A8C6LC38_NOTFU</name>
<dbReference type="FunFam" id="2.40.50.40:FF:000002">
    <property type="entry name" value="C-C motif chemokine"/>
    <property type="match status" value="1"/>
</dbReference>
<evidence type="ECO:0000313" key="6">
    <source>
        <dbReference type="Ensembl" id="ENSNFUP00015018876.1"/>
    </source>
</evidence>
<dbReference type="GeneTree" id="ENSGT01100000263482"/>
<reference evidence="5" key="1">
    <citation type="submission" date="2020-03" db="EMBL/GenBank/DDBJ databases">
        <title>Intra-Species Differences in Population Size shape Life History and Genome Evolution.</title>
        <authorList>
            <person name="Willemsen D."/>
            <person name="Cui R."/>
            <person name="Valenzano D.R."/>
        </authorList>
    </citation>
    <scope>NUCLEOTIDE SEQUENCE</scope>
    <source>
        <strain evidence="5">GRZ</strain>
        <tissue evidence="5">Whole</tissue>
    </source>
</reference>
<feature type="chain" id="PRO_5044681312" evidence="3">
    <location>
        <begin position="20"/>
        <end position="91"/>
    </location>
</feature>
<dbReference type="InterPro" id="IPR001811">
    <property type="entry name" value="Chemokine_IL8-like_dom"/>
</dbReference>
<dbReference type="EMBL" id="JAAVVJ010000009">
    <property type="protein sequence ID" value="KAF7216248.1"/>
    <property type="molecule type" value="Genomic_DNA"/>
</dbReference>
<dbReference type="SUPFAM" id="SSF54117">
    <property type="entry name" value="Interleukin 8-like chemokines"/>
    <property type="match status" value="1"/>
</dbReference>
<dbReference type="KEGG" id="nfu:107374198"/>
<dbReference type="AlphaFoldDB" id="A0A8C6LC38"/>
<sequence>MRTTHSLLLCILGAALICAALCNNANGPDRCCFRFHQTPVNKKFITSYILTDVRCPKAGVIFNTRKNRTLCADPELPWVQSIIAKLDKESF</sequence>
<evidence type="ECO:0000256" key="2">
    <source>
        <dbReference type="ARBA" id="ARBA00022514"/>
    </source>
</evidence>
<dbReference type="GeneID" id="107374198"/>
<dbReference type="Pfam" id="PF00048">
    <property type="entry name" value="IL8"/>
    <property type="match status" value="1"/>
</dbReference>